<proteinExistence type="predicted"/>
<dbReference type="RefSeq" id="WP_060499392.1">
    <property type="nucleotide sequence ID" value="NZ_JACGDB010000013.1"/>
</dbReference>
<accession>A0A7X3EZU4</accession>
<comment type="caution">
    <text evidence="1">The sequence shown here is derived from an EMBL/GenBank/DDBJ whole genome shotgun (WGS) entry which is preliminary data.</text>
</comment>
<dbReference type="EMBL" id="WEIK01000003">
    <property type="protein sequence ID" value="MVF48704.1"/>
    <property type="molecule type" value="Genomic_DNA"/>
</dbReference>
<organism evidence="1 2">
    <name type="scientific">Pseudomonas monteilii</name>
    <dbReference type="NCBI Taxonomy" id="76759"/>
    <lineage>
        <taxon>Bacteria</taxon>
        <taxon>Pseudomonadati</taxon>
        <taxon>Pseudomonadota</taxon>
        <taxon>Gammaproteobacteria</taxon>
        <taxon>Pseudomonadales</taxon>
        <taxon>Pseudomonadaceae</taxon>
        <taxon>Pseudomonas</taxon>
    </lineage>
</organism>
<reference evidence="1 2" key="1">
    <citation type="submission" date="2019-10" db="EMBL/GenBank/DDBJ databases">
        <title>XDR Pseudomonas monteilii producing IMP-16 from LCR.</title>
        <authorList>
            <person name="Ballaben A."/>
            <person name="Doi Y."/>
        </authorList>
    </citation>
    <scope>NUCLEOTIDE SEQUENCE [LARGE SCALE GENOMIC DNA]</scope>
    <source>
        <strain evidence="1 2">597/14</strain>
    </source>
</reference>
<dbReference type="Proteomes" id="UP000440965">
    <property type="component" value="Unassembled WGS sequence"/>
</dbReference>
<protein>
    <submittedName>
        <fullName evidence="1">Uncharacterized protein</fullName>
    </submittedName>
</protein>
<gene>
    <name evidence="1" type="ORF">F9Z43_04945</name>
</gene>
<sequence>MKHTIENEQDPDGAADHQSLSNPPFFGLFSKETLNLHWDRYHSSHTGKVSDKVSYEEATENGYWKFGAIDLGSASMRFQERDLLVNVPVLYDLGFKTRRQPGSSSQRVWDAHQRYPSTDAQLTVKLPFFDNPAQFHIADDGKLMLRLSKGTCIETVGSGYDSALLLKELTKRNGVRLPDTSPPRGTLRGELAGQFSDAGSAVMYTAAESSMADGAKAHPIASEPVPFAIYFHDTAFPEVAQSKPPQDMNCVVSLFAPNETVTFRYGVYDSQSGYYGAQFGMASVFSAPVSVSLAAQKPSITPLLRQVNPGDEKQALTLEPSSANAQWAFEGSPVGKLENESGNRFYYPPPRLTPAVTLNENNKTNVPAALKADLEHPLYADVINATAAGQTATSTFLTQYAPETHFFKAHLASGKVRLAMWYTKWGATTPVEVSAAKTQWVRIAGNGNIDSNGVFSPASSQPTPFTVLLAKDVTEDDGYYYWAYIVLPLPTLEPEKVLELING</sequence>
<evidence type="ECO:0000313" key="1">
    <source>
        <dbReference type="EMBL" id="MVF48704.1"/>
    </source>
</evidence>
<name>A0A7X3EZU4_9PSED</name>
<evidence type="ECO:0000313" key="2">
    <source>
        <dbReference type="Proteomes" id="UP000440965"/>
    </source>
</evidence>
<dbReference type="AlphaFoldDB" id="A0A7X3EZU4"/>